<evidence type="ECO:0008006" key="3">
    <source>
        <dbReference type="Google" id="ProtNLM"/>
    </source>
</evidence>
<comment type="caution">
    <text evidence="1">The sequence shown here is derived from an EMBL/GenBank/DDBJ whole genome shotgun (WGS) entry which is preliminary data.</text>
</comment>
<proteinExistence type="predicted"/>
<organism evidence="1 2">
    <name type="scientific">Trapa natans</name>
    <name type="common">Water chestnut</name>
    <dbReference type="NCBI Taxonomy" id="22666"/>
    <lineage>
        <taxon>Eukaryota</taxon>
        <taxon>Viridiplantae</taxon>
        <taxon>Streptophyta</taxon>
        <taxon>Embryophyta</taxon>
        <taxon>Tracheophyta</taxon>
        <taxon>Spermatophyta</taxon>
        <taxon>Magnoliopsida</taxon>
        <taxon>eudicotyledons</taxon>
        <taxon>Gunneridae</taxon>
        <taxon>Pentapetalae</taxon>
        <taxon>rosids</taxon>
        <taxon>malvids</taxon>
        <taxon>Myrtales</taxon>
        <taxon>Lythraceae</taxon>
        <taxon>Trapa</taxon>
    </lineage>
</organism>
<protein>
    <recommendedName>
        <fullName evidence="3">Eukaryotic translation initiation factor 3 subunit M</fullName>
    </recommendedName>
</protein>
<sequence length="178" mass="20222">MHPIAGTVANSQVERLCVEAQEYLECIFTVICNLVTKSENPDEILEMAELISVKVAQRPNDKPALRLKILFNLYNLLTIPYDRFSVYMQALNLAANGKVVEHIVPSLKKIDEFLKEWNLNLKKQRDLFLAISNVAKESKSSVKDSFKFLIKYLATFSGEDATTMSEAKERLLKPLLIS</sequence>
<dbReference type="EMBL" id="JAXQNO010000004">
    <property type="protein sequence ID" value="KAK4800196.1"/>
    <property type="molecule type" value="Genomic_DNA"/>
</dbReference>
<gene>
    <name evidence="1" type="ORF">SAY86_025561</name>
</gene>
<evidence type="ECO:0000313" key="1">
    <source>
        <dbReference type="EMBL" id="KAK4800196.1"/>
    </source>
</evidence>
<evidence type="ECO:0000313" key="2">
    <source>
        <dbReference type="Proteomes" id="UP001346149"/>
    </source>
</evidence>
<accession>A0AAN7MSG6</accession>
<dbReference type="Proteomes" id="UP001346149">
    <property type="component" value="Unassembled WGS sequence"/>
</dbReference>
<dbReference type="AlphaFoldDB" id="A0AAN7MSG6"/>
<keyword evidence="2" id="KW-1185">Reference proteome</keyword>
<reference evidence="1 2" key="1">
    <citation type="journal article" date="2023" name="Hortic Res">
        <title>Pangenome of water caltrop reveals structural variations and asymmetric subgenome divergence after allopolyploidization.</title>
        <authorList>
            <person name="Zhang X."/>
            <person name="Chen Y."/>
            <person name="Wang L."/>
            <person name="Yuan Y."/>
            <person name="Fang M."/>
            <person name="Shi L."/>
            <person name="Lu R."/>
            <person name="Comes H.P."/>
            <person name="Ma Y."/>
            <person name="Chen Y."/>
            <person name="Huang G."/>
            <person name="Zhou Y."/>
            <person name="Zheng Z."/>
            <person name="Qiu Y."/>
        </authorList>
    </citation>
    <scope>NUCLEOTIDE SEQUENCE [LARGE SCALE GENOMIC DNA]</scope>
    <source>
        <strain evidence="1">F231</strain>
    </source>
</reference>
<name>A0AAN7MSG6_TRANT</name>